<dbReference type="Pfam" id="PF13400">
    <property type="entry name" value="Tad"/>
    <property type="match status" value="1"/>
</dbReference>
<protein>
    <recommendedName>
        <fullName evidence="2">Putative Flp pilus-assembly TadG-like N-terminal domain-containing protein</fullName>
    </recommendedName>
</protein>
<dbReference type="InterPro" id="IPR028087">
    <property type="entry name" value="Tad_N"/>
</dbReference>
<dbReference type="NCBIfam" id="TIGR03816">
    <property type="entry name" value="tadE_like_DECH"/>
    <property type="match status" value="1"/>
</dbReference>
<evidence type="ECO:0000313" key="4">
    <source>
        <dbReference type="Proteomes" id="UP001500542"/>
    </source>
</evidence>
<dbReference type="EMBL" id="BAAAHK010000004">
    <property type="protein sequence ID" value="GAA0935271.1"/>
    <property type="molecule type" value="Genomic_DNA"/>
</dbReference>
<feature type="domain" description="Putative Flp pilus-assembly TadG-like N-terminal" evidence="2">
    <location>
        <begin position="15"/>
        <end position="62"/>
    </location>
</feature>
<dbReference type="RefSeq" id="WP_343967613.1">
    <property type="nucleotide sequence ID" value="NZ_BAAAHK010000004.1"/>
</dbReference>
<dbReference type="Proteomes" id="UP001500542">
    <property type="component" value="Unassembled WGS sequence"/>
</dbReference>
<feature type="transmembrane region" description="Helical" evidence="1">
    <location>
        <begin position="20"/>
        <end position="41"/>
    </location>
</feature>
<keyword evidence="1" id="KW-0472">Membrane</keyword>
<dbReference type="InterPro" id="IPR021202">
    <property type="entry name" value="Rv3654c-like"/>
</dbReference>
<evidence type="ECO:0000313" key="3">
    <source>
        <dbReference type="EMBL" id="GAA0935271.1"/>
    </source>
</evidence>
<keyword evidence="4" id="KW-1185">Reference proteome</keyword>
<gene>
    <name evidence="3" type="ORF">GCM10009554_21990</name>
</gene>
<evidence type="ECO:0000259" key="2">
    <source>
        <dbReference type="Pfam" id="PF13400"/>
    </source>
</evidence>
<organism evidence="3 4">
    <name type="scientific">Kribbella koreensis</name>
    <dbReference type="NCBI Taxonomy" id="57909"/>
    <lineage>
        <taxon>Bacteria</taxon>
        <taxon>Bacillati</taxon>
        <taxon>Actinomycetota</taxon>
        <taxon>Actinomycetes</taxon>
        <taxon>Propionibacteriales</taxon>
        <taxon>Kribbellaceae</taxon>
        <taxon>Kribbella</taxon>
    </lineage>
</organism>
<accession>A0ABP4ADX1</accession>
<keyword evidence="1" id="KW-0812">Transmembrane</keyword>
<sequence length="131" mass="13202">MTDRPSPRTGRTDRGSATLLSLGIAAVLLGACVLGVLWAAVSVAHHRADTAADLAALSAAQAQQSDPGQACTTATRITDAQGVSLKYCHAEADTVTVAVTVRLHLGVFGTPLVTSGARAGPIEGADWPGDG</sequence>
<evidence type="ECO:0000256" key="1">
    <source>
        <dbReference type="SAM" id="Phobius"/>
    </source>
</evidence>
<keyword evidence="1" id="KW-1133">Transmembrane helix</keyword>
<reference evidence="4" key="1">
    <citation type="journal article" date="2019" name="Int. J. Syst. Evol. Microbiol.">
        <title>The Global Catalogue of Microorganisms (GCM) 10K type strain sequencing project: providing services to taxonomists for standard genome sequencing and annotation.</title>
        <authorList>
            <consortium name="The Broad Institute Genomics Platform"/>
            <consortium name="The Broad Institute Genome Sequencing Center for Infectious Disease"/>
            <person name="Wu L."/>
            <person name="Ma J."/>
        </authorList>
    </citation>
    <scope>NUCLEOTIDE SEQUENCE [LARGE SCALE GENOMIC DNA]</scope>
    <source>
        <strain evidence="4">JCM 10977</strain>
    </source>
</reference>
<comment type="caution">
    <text evidence="3">The sequence shown here is derived from an EMBL/GenBank/DDBJ whole genome shotgun (WGS) entry which is preliminary data.</text>
</comment>
<name>A0ABP4ADX1_9ACTN</name>
<dbReference type="PROSITE" id="PS51257">
    <property type="entry name" value="PROKAR_LIPOPROTEIN"/>
    <property type="match status" value="1"/>
</dbReference>
<proteinExistence type="predicted"/>